<dbReference type="InterPro" id="IPR015943">
    <property type="entry name" value="WD40/YVTN_repeat-like_dom_sf"/>
</dbReference>
<keyword evidence="2" id="KW-1185">Reference proteome</keyword>
<dbReference type="InterPro" id="IPR001680">
    <property type="entry name" value="WD40_rpt"/>
</dbReference>
<proteinExistence type="predicted"/>
<dbReference type="Pfam" id="PF00400">
    <property type="entry name" value="WD40"/>
    <property type="match status" value="1"/>
</dbReference>
<protein>
    <submittedName>
        <fullName evidence="1">Uncharacterized protein</fullName>
    </submittedName>
</protein>
<dbReference type="EMBL" id="BGPR01000787">
    <property type="protein sequence ID" value="GBM35558.1"/>
    <property type="molecule type" value="Genomic_DNA"/>
</dbReference>
<dbReference type="Proteomes" id="UP000499080">
    <property type="component" value="Unassembled WGS sequence"/>
</dbReference>
<evidence type="ECO:0000313" key="1">
    <source>
        <dbReference type="EMBL" id="GBM35558.1"/>
    </source>
</evidence>
<dbReference type="AlphaFoldDB" id="A0A4Y2F4V0"/>
<dbReference type="SUPFAM" id="SSF50978">
    <property type="entry name" value="WD40 repeat-like"/>
    <property type="match status" value="1"/>
</dbReference>
<accession>A0A4Y2F4V0</accession>
<organism evidence="1 2">
    <name type="scientific">Araneus ventricosus</name>
    <name type="common">Orbweaver spider</name>
    <name type="synonym">Epeira ventricosa</name>
    <dbReference type="NCBI Taxonomy" id="182803"/>
    <lineage>
        <taxon>Eukaryota</taxon>
        <taxon>Metazoa</taxon>
        <taxon>Ecdysozoa</taxon>
        <taxon>Arthropoda</taxon>
        <taxon>Chelicerata</taxon>
        <taxon>Arachnida</taxon>
        <taxon>Araneae</taxon>
        <taxon>Araneomorphae</taxon>
        <taxon>Entelegynae</taxon>
        <taxon>Araneoidea</taxon>
        <taxon>Araneidae</taxon>
        <taxon>Araneus</taxon>
    </lineage>
</organism>
<sequence>MRINTGELPNTDTSSSVRASAIWKQTALSFVNIEMAASHPGTSNEYNRDTGMQETMREDDTIVLPPNVQQICLLVLSSTEEFIAYTYGGTHVYLNHAKTGENLLTYRDHVLSVCRISFHPTDEVFVTGTIGGSMCVHGIKDQFGVTQSFTYFHSSIRAISFNPKEMGILCACDEAELRIWHYRSDTGVTCFTASVADKVSEDSVTRHLGDRPKIDEEEKLLGSSRFTES</sequence>
<evidence type="ECO:0000313" key="2">
    <source>
        <dbReference type="Proteomes" id="UP000499080"/>
    </source>
</evidence>
<comment type="caution">
    <text evidence="1">The sequence shown here is derived from an EMBL/GenBank/DDBJ whole genome shotgun (WGS) entry which is preliminary data.</text>
</comment>
<name>A0A4Y2F4V0_ARAVE</name>
<gene>
    <name evidence="1" type="ORF">AVEN_106777_1</name>
</gene>
<reference evidence="1 2" key="1">
    <citation type="journal article" date="2019" name="Sci. Rep.">
        <title>Orb-weaving spider Araneus ventricosus genome elucidates the spidroin gene catalogue.</title>
        <authorList>
            <person name="Kono N."/>
            <person name="Nakamura H."/>
            <person name="Ohtoshi R."/>
            <person name="Moran D.A.P."/>
            <person name="Shinohara A."/>
            <person name="Yoshida Y."/>
            <person name="Fujiwara M."/>
            <person name="Mori M."/>
            <person name="Tomita M."/>
            <person name="Arakawa K."/>
        </authorList>
    </citation>
    <scope>NUCLEOTIDE SEQUENCE [LARGE SCALE GENOMIC DNA]</scope>
</reference>
<dbReference type="SMART" id="SM00320">
    <property type="entry name" value="WD40"/>
    <property type="match status" value="2"/>
</dbReference>
<dbReference type="InterPro" id="IPR036322">
    <property type="entry name" value="WD40_repeat_dom_sf"/>
</dbReference>
<dbReference type="Gene3D" id="2.130.10.10">
    <property type="entry name" value="YVTN repeat-like/Quinoprotein amine dehydrogenase"/>
    <property type="match status" value="1"/>
</dbReference>